<keyword evidence="9 10" id="KW-0472">Membrane</keyword>
<keyword evidence="7" id="KW-0408">Iron</keyword>
<keyword evidence="8" id="KW-0443">Lipid metabolism</keyword>
<evidence type="ECO:0000256" key="2">
    <source>
        <dbReference type="ARBA" id="ARBA00008749"/>
    </source>
</evidence>
<name>A0A103E6H5_9BURK</name>
<evidence type="ECO:0000256" key="9">
    <source>
        <dbReference type="ARBA" id="ARBA00023136"/>
    </source>
</evidence>
<evidence type="ECO:0000256" key="4">
    <source>
        <dbReference type="ARBA" id="ARBA00022832"/>
    </source>
</evidence>
<dbReference type="InterPro" id="IPR015876">
    <property type="entry name" value="Acyl-CoA_DS"/>
</dbReference>
<comment type="subcellular location">
    <subcellularLocation>
        <location evidence="1">Membrane</location>
        <topology evidence="1">Multi-pass membrane protein</topology>
    </subcellularLocation>
</comment>
<dbReference type="PANTHER" id="PTHR11351">
    <property type="entry name" value="ACYL-COA DESATURASE"/>
    <property type="match status" value="1"/>
</dbReference>
<dbReference type="CDD" id="cd03505">
    <property type="entry name" value="Delta9-FADS-like"/>
    <property type="match status" value="1"/>
</dbReference>
<dbReference type="OrthoDB" id="19906at2"/>
<accession>A0A103E6H5</accession>
<dbReference type="PANTHER" id="PTHR11351:SF3">
    <property type="entry name" value="BLL4393 PROTEIN"/>
    <property type="match status" value="1"/>
</dbReference>
<dbReference type="AlphaFoldDB" id="A0A103E6H5"/>
<organism evidence="12 13">
    <name type="scientific">Burkholderia singularis</name>
    <dbReference type="NCBI Taxonomy" id="1503053"/>
    <lineage>
        <taxon>Bacteria</taxon>
        <taxon>Pseudomonadati</taxon>
        <taxon>Pseudomonadota</taxon>
        <taxon>Betaproteobacteria</taxon>
        <taxon>Burkholderiales</taxon>
        <taxon>Burkholderiaceae</taxon>
        <taxon>Burkholderia</taxon>
        <taxon>pseudomallei group</taxon>
    </lineage>
</organism>
<dbReference type="RefSeq" id="WP_059513658.1">
    <property type="nucleotide sequence ID" value="NZ_CP013448.1"/>
</dbReference>
<feature type="transmembrane region" description="Helical" evidence="10">
    <location>
        <begin position="103"/>
        <end position="123"/>
    </location>
</feature>
<keyword evidence="6" id="KW-0560">Oxidoreductase</keyword>
<evidence type="ECO:0000256" key="8">
    <source>
        <dbReference type="ARBA" id="ARBA00023098"/>
    </source>
</evidence>
<evidence type="ECO:0000256" key="10">
    <source>
        <dbReference type="SAM" id="Phobius"/>
    </source>
</evidence>
<protein>
    <submittedName>
        <fullName evidence="12">Fatty acid desaturase</fullName>
    </submittedName>
</protein>
<proteinExistence type="inferred from homology"/>
<gene>
    <name evidence="12" type="ORF">WS67_05245</name>
</gene>
<comment type="caution">
    <text evidence="12">The sequence shown here is derived from an EMBL/GenBank/DDBJ whole genome shotgun (WGS) entry which is preliminary data.</text>
</comment>
<evidence type="ECO:0000256" key="7">
    <source>
        <dbReference type="ARBA" id="ARBA00023004"/>
    </source>
</evidence>
<evidence type="ECO:0000313" key="12">
    <source>
        <dbReference type="EMBL" id="KVE29265.1"/>
    </source>
</evidence>
<sequence length="332" mass="36533">MTSSIQVAPGVDAGGGLSAAGGQIPGVSPLIGAGARIKRLTALAVMLVPFAGFVLALRQLALGDFAATDLVLFAAFYFLHMGGITMGFHRYLSHKTFRTGRWFEGLMLICGSMAAQGPIMFWVTTHRRHHLYSDQQGDPHSPNLLGNGFLAKARGLWYAHMPWMLAPDVSGWTFFAPDVLRDRRLFFYHRTYMWWVVLGLALPAAIGGLVGGSLHAAWNGLLFGGFARIFLANQAAWCVGSVCHMFGGRPFKTDDQSANNWPVAIFTFGEGLQNNHHAFPASYRHSVKWYEPDLSAWVLWTLGKLGVVHGLRKPEPAAIERLAKKPEAFVRR</sequence>
<comment type="similarity">
    <text evidence="2">Belongs to the fatty acid desaturase type 2 family.</text>
</comment>
<dbReference type="PRINTS" id="PR00075">
    <property type="entry name" value="FACDDSATRASE"/>
</dbReference>
<evidence type="ECO:0000256" key="1">
    <source>
        <dbReference type="ARBA" id="ARBA00004141"/>
    </source>
</evidence>
<dbReference type="EMBL" id="LOWA01000014">
    <property type="protein sequence ID" value="KVE29265.1"/>
    <property type="molecule type" value="Genomic_DNA"/>
</dbReference>
<keyword evidence="4" id="KW-0276">Fatty acid metabolism</keyword>
<keyword evidence="13" id="KW-1185">Reference proteome</keyword>
<dbReference type="InterPro" id="IPR005804">
    <property type="entry name" value="FA_desaturase_dom"/>
</dbReference>
<evidence type="ECO:0000313" key="13">
    <source>
        <dbReference type="Proteomes" id="UP000062788"/>
    </source>
</evidence>
<dbReference type="GO" id="GO:0016717">
    <property type="term" value="F:oxidoreductase activity, acting on paired donors, with oxidation of a pair of donors resulting in the reduction of molecular oxygen to two molecules of water"/>
    <property type="evidence" value="ECO:0007669"/>
    <property type="project" value="InterPro"/>
</dbReference>
<keyword evidence="3 10" id="KW-0812">Transmembrane</keyword>
<dbReference type="Pfam" id="PF00487">
    <property type="entry name" value="FA_desaturase"/>
    <property type="match status" value="1"/>
</dbReference>
<dbReference type="Proteomes" id="UP000062788">
    <property type="component" value="Unassembled WGS sequence"/>
</dbReference>
<evidence type="ECO:0000256" key="3">
    <source>
        <dbReference type="ARBA" id="ARBA00022692"/>
    </source>
</evidence>
<feature type="transmembrane region" description="Helical" evidence="10">
    <location>
        <begin position="70"/>
        <end position="91"/>
    </location>
</feature>
<feature type="transmembrane region" description="Helical" evidence="10">
    <location>
        <begin position="40"/>
        <end position="58"/>
    </location>
</feature>
<keyword evidence="5 10" id="KW-1133">Transmembrane helix</keyword>
<evidence type="ECO:0000259" key="11">
    <source>
        <dbReference type="Pfam" id="PF00487"/>
    </source>
</evidence>
<dbReference type="GO" id="GO:0006631">
    <property type="term" value="P:fatty acid metabolic process"/>
    <property type="evidence" value="ECO:0007669"/>
    <property type="project" value="UniProtKB-KW"/>
</dbReference>
<reference evidence="12 13" key="1">
    <citation type="submission" date="2015-11" db="EMBL/GenBank/DDBJ databases">
        <title>Expanding the genomic diversity of Burkholderia species for the development of highly accurate diagnostics.</title>
        <authorList>
            <person name="Sahl J."/>
            <person name="Keim P."/>
            <person name="Wagner D."/>
        </authorList>
    </citation>
    <scope>NUCLEOTIDE SEQUENCE [LARGE SCALE GENOMIC DNA]</scope>
    <source>
        <strain evidence="12 13">TSV85</strain>
    </source>
</reference>
<feature type="transmembrane region" description="Helical" evidence="10">
    <location>
        <begin position="226"/>
        <end position="247"/>
    </location>
</feature>
<feature type="domain" description="Fatty acid desaturase" evidence="11">
    <location>
        <begin position="72"/>
        <end position="291"/>
    </location>
</feature>
<evidence type="ECO:0000256" key="6">
    <source>
        <dbReference type="ARBA" id="ARBA00023002"/>
    </source>
</evidence>
<dbReference type="GO" id="GO:0016020">
    <property type="term" value="C:membrane"/>
    <property type="evidence" value="ECO:0007669"/>
    <property type="project" value="UniProtKB-SubCell"/>
</dbReference>
<evidence type="ECO:0000256" key="5">
    <source>
        <dbReference type="ARBA" id="ARBA00022989"/>
    </source>
</evidence>
<feature type="transmembrane region" description="Helical" evidence="10">
    <location>
        <begin position="192"/>
        <end position="214"/>
    </location>
</feature>